<organism evidence="3 4">
    <name type="scientific">Ottowia testudinis</name>
    <dbReference type="NCBI Taxonomy" id="2816950"/>
    <lineage>
        <taxon>Bacteria</taxon>
        <taxon>Pseudomonadati</taxon>
        <taxon>Pseudomonadota</taxon>
        <taxon>Betaproteobacteria</taxon>
        <taxon>Burkholderiales</taxon>
        <taxon>Comamonadaceae</taxon>
        <taxon>Ottowia</taxon>
    </lineage>
</organism>
<sequence length="401" mass="43258">MKRTPHVRASAALLAAAAALTPALGQAQAAPDAPDAPVSAASVPAASGFAPTVGAVLDLGYASQALALGERDKGPHLGGAELTVESPLGPWLHGRLTAAAHSHDNKIEKHFEEVWLGTTALPAGLQLRGGRFLSQVGYLNEQHPHADDFSTRPLLYRSFLGGHYFDNGLRLNWTAPTDFYWRTGLEVFSGKQLTREAEGAPRAGVFTLSTKFGGDVGREHSWQLGLSYLGNRRAAQAHHDDEDAGMPGHGHSHEGHAHGAQLAGKHLWLVDGVWKWAPGGNNRAQQLRLAFEFARQSGLGEHAARGAASTAGYLAAVYRFHPEWEAGVRTDWLRAQLPHGDHFHAARLREYSLMLAWKPSHQQTLRLQYSQQTGAKGFDNAGKAITLQYIISLGAHGAHSF</sequence>
<feature type="chain" id="PRO_5037953170" description="Porin" evidence="2">
    <location>
        <begin position="30"/>
        <end position="401"/>
    </location>
</feature>
<evidence type="ECO:0000256" key="2">
    <source>
        <dbReference type="SAM" id="SignalP"/>
    </source>
</evidence>
<name>A0A975CIA0_9BURK</name>
<feature type="signal peptide" evidence="2">
    <location>
        <begin position="1"/>
        <end position="29"/>
    </location>
</feature>
<dbReference type="AlphaFoldDB" id="A0A975CIA0"/>
<proteinExistence type="predicted"/>
<dbReference type="Gene3D" id="2.40.160.10">
    <property type="entry name" value="Porin"/>
    <property type="match status" value="1"/>
</dbReference>
<dbReference type="KEGG" id="otd:J1M35_12185"/>
<evidence type="ECO:0000256" key="1">
    <source>
        <dbReference type="SAM" id="MobiDB-lite"/>
    </source>
</evidence>
<dbReference type="EMBL" id="CP071796">
    <property type="protein sequence ID" value="QTD43903.1"/>
    <property type="molecule type" value="Genomic_DNA"/>
</dbReference>
<gene>
    <name evidence="3" type="ORF">J1M35_12185</name>
</gene>
<reference evidence="3" key="1">
    <citation type="submission" date="2021-03" db="EMBL/GenBank/DDBJ databases">
        <title>Ottowia sp. 27C isolated from the cloaca of a Giant Asian pond turtle (Heosemys grandis).</title>
        <authorList>
            <person name="Spergser J."/>
            <person name="Busse H.-J."/>
        </authorList>
    </citation>
    <scope>NUCLEOTIDE SEQUENCE</scope>
    <source>
        <strain evidence="3">27C</strain>
    </source>
</reference>
<keyword evidence="4" id="KW-1185">Reference proteome</keyword>
<dbReference type="SUPFAM" id="SSF56935">
    <property type="entry name" value="Porins"/>
    <property type="match status" value="1"/>
</dbReference>
<accession>A0A975CIA0</accession>
<dbReference type="Proteomes" id="UP000663903">
    <property type="component" value="Chromosome"/>
</dbReference>
<dbReference type="InterPro" id="IPR023614">
    <property type="entry name" value="Porin_dom_sf"/>
</dbReference>
<feature type="region of interest" description="Disordered" evidence="1">
    <location>
        <begin position="236"/>
        <end position="257"/>
    </location>
</feature>
<protein>
    <recommendedName>
        <fullName evidence="5">Porin</fullName>
    </recommendedName>
</protein>
<keyword evidence="2" id="KW-0732">Signal</keyword>
<evidence type="ECO:0000313" key="3">
    <source>
        <dbReference type="EMBL" id="QTD43903.1"/>
    </source>
</evidence>
<evidence type="ECO:0000313" key="4">
    <source>
        <dbReference type="Proteomes" id="UP000663903"/>
    </source>
</evidence>
<dbReference type="RefSeq" id="WP_208007311.1">
    <property type="nucleotide sequence ID" value="NZ_CP071796.1"/>
</dbReference>
<evidence type="ECO:0008006" key="5">
    <source>
        <dbReference type="Google" id="ProtNLM"/>
    </source>
</evidence>